<evidence type="ECO:0000256" key="11">
    <source>
        <dbReference type="PIRSR" id="PIRSR606262-2"/>
    </source>
</evidence>
<feature type="binding site" evidence="12">
    <location>
        <position position="89"/>
    </location>
    <ligand>
        <name>Zn(2+)</name>
        <dbReference type="ChEBI" id="CHEBI:29105"/>
        <note>catalytic</note>
    </ligand>
</feature>
<proteinExistence type="inferred from homology"/>
<dbReference type="EC" id="3.5.4.5" evidence="4 13"/>
<dbReference type="InterPro" id="IPR006262">
    <property type="entry name" value="Cyt_deam_tetra"/>
</dbReference>
<dbReference type="InterPro" id="IPR016193">
    <property type="entry name" value="Cytidine_deaminase-like"/>
</dbReference>
<evidence type="ECO:0000256" key="2">
    <source>
        <dbReference type="ARBA" id="ARBA00003949"/>
    </source>
</evidence>
<comment type="catalytic activity">
    <reaction evidence="13">
        <text>2'-deoxycytidine + H2O + H(+) = 2'-deoxyuridine + NH4(+)</text>
        <dbReference type="Rhea" id="RHEA:13433"/>
        <dbReference type="ChEBI" id="CHEBI:15377"/>
        <dbReference type="ChEBI" id="CHEBI:15378"/>
        <dbReference type="ChEBI" id="CHEBI:15698"/>
        <dbReference type="ChEBI" id="CHEBI:16450"/>
        <dbReference type="ChEBI" id="CHEBI:28938"/>
        <dbReference type="EC" id="3.5.4.5"/>
    </reaction>
</comment>
<feature type="binding site" evidence="12">
    <location>
        <position position="124"/>
    </location>
    <ligand>
        <name>Zn(2+)</name>
        <dbReference type="ChEBI" id="CHEBI:29105"/>
        <note>catalytic</note>
    </ligand>
</feature>
<dbReference type="AlphaFoldDB" id="A0A1I8GDB4"/>
<evidence type="ECO:0000313" key="16">
    <source>
        <dbReference type="WBParaSite" id="maker-uti_cns_0001632-snap-gene-0.24-mRNA-1"/>
    </source>
</evidence>
<evidence type="ECO:0000313" key="15">
    <source>
        <dbReference type="Proteomes" id="UP000095280"/>
    </source>
</evidence>
<evidence type="ECO:0000256" key="1">
    <source>
        <dbReference type="ARBA" id="ARBA00001947"/>
    </source>
</evidence>
<dbReference type="PROSITE" id="PS51747">
    <property type="entry name" value="CYT_DCMP_DEAMINASES_2"/>
    <property type="match status" value="1"/>
</dbReference>
<evidence type="ECO:0000256" key="6">
    <source>
        <dbReference type="ARBA" id="ARBA00022801"/>
    </source>
</evidence>
<dbReference type="GO" id="GO:0008270">
    <property type="term" value="F:zinc ion binding"/>
    <property type="evidence" value="ECO:0007669"/>
    <property type="project" value="UniProtKB-UniRule"/>
</dbReference>
<keyword evidence="5 12" id="KW-0479">Metal-binding</keyword>
<accession>A0A1I8GDB4</accession>
<evidence type="ECO:0000256" key="13">
    <source>
        <dbReference type="RuleBase" id="RU364006"/>
    </source>
</evidence>
<feature type="active site" description="Proton donor" evidence="10">
    <location>
        <position position="91"/>
    </location>
</feature>
<comment type="similarity">
    <text evidence="3 13">Belongs to the cytidine and deoxycytidylate deaminase family.</text>
</comment>
<dbReference type="Pfam" id="PF00383">
    <property type="entry name" value="dCMP_cyt_deam_1"/>
    <property type="match status" value="1"/>
</dbReference>
<dbReference type="PANTHER" id="PTHR11644">
    <property type="entry name" value="CYTIDINE DEAMINASE"/>
    <property type="match status" value="1"/>
</dbReference>
<dbReference type="PANTHER" id="PTHR11644:SF2">
    <property type="entry name" value="CYTIDINE DEAMINASE"/>
    <property type="match status" value="1"/>
</dbReference>
<comment type="catalytic activity">
    <reaction evidence="9 13">
        <text>cytidine + H2O + H(+) = uridine + NH4(+)</text>
        <dbReference type="Rhea" id="RHEA:16069"/>
        <dbReference type="ChEBI" id="CHEBI:15377"/>
        <dbReference type="ChEBI" id="CHEBI:15378"/>
        <dbReference type="ChEBI" id="CHEBI:16704"/>
        <dbReference type="ChEBI" id="CHEBI:17562"/>
        <dbReference type="ChEBI" id="CHEBI:28938"/>
        <dbReference type="EC" id="3.5.4.5"/>
    </reaction>
</comment>
<protein>
    <recommendedName>
        <fullName evidence="4 13">Cytidine deaminase</fullName>
        <ecNumber evidence="4 13">3.5.4.5</ecNumber>
    </recommendedName>
    <alternativeName>
        <fullName evidence="8 13">Cytidine aminohydrolase</fullName>
    </alternativeName>
</protein>
<feature type="binding site" evidence="12">
    <location>
        <position position="127"/>
    </location>
    <ligand>
        <name>Zn(2+)</name>
        <dbReference type="ChEBI" id="CHEBI:29105"/>
        <note>catalytic</note>
    </ligand>
</feature>
<comment type="cofactor">
    <cofactor evidence="1 12 13">
        <name>Zn(2+)</name>
        <dbReference type="ChEBI" id="CHEBI:29105"/>
    </cofactor>
</comment>
<dbReference type="InterPro" id="IPR050202">
    <property type="entry name" value="Cyt/Deoxycyt_deaminase"/>
</dbReference>
<sequence length="188" mass="19993">NLFESTITGSHSLKADIICSGNLQSEADMTQQLSEEQAKKLMEAAIAAASNAHAPYSKYKVGAALLLSNGTDIVPGCNVENCAYPNTNCAEKTAVCSAVARGHRSFTALAVSTPCRPGEFPRLCGSCRQLMCEFCGEDFPIYLVRSDDGQFVKRLLGECLPEAFRPECLLPGMMTGSGESVSSAAPTR</sequence>
<evidence type="ECO:0000256" key="7">
    <source>
        <dbReference type="ARBA" id="ARBA00022833"/>
    </source>
</evidence>
<evidence type="ECO:0000256" key="12">
    <source>
        <dbReference type="PIRSR" id="PIRSR606262-3"/>
    </source>
</evidence>
<evidence type="ECO:0000259" key="14">
    <source>
        <dbReference type="PROSITE" id="PS51747"/>
    </source>
</evidence>
<dbReference type="CDD" id="cd01283">
    <property type="entry name" value="cytidine_deaminase"/>
    <property type="match status" value="1"/>
</dbReference>
<dbReference type="Proteomes" id="UP000095280">
    <property type="component" value="Unplaced"/>
</dbReference>
<dbReference type="WBParaSite" id="maker-uti_cns_0001632-snap-gene-0.24-mRNA-1">
    <property type="protein sequence ID" value="maker-uti_cns_0001632-snap-gene-0.24-mRNA-1"/>
    <property type="gene ID" value="maker-uti_cns_0001632-snap-gene-0.24"/>
</dbReference>
<comment type="function">
    <text evidence="2 13">This enzyme scavenges exogenous and endogenous cytidine and 2'-deoxycytidine for UMP synthesis.</text>
</comment>
<evidence type="ECO:0000256" key="9">
    <source>
        <dbReference type="ARBA" id="ARBA00049558"/>
    </source>
</evidence>
<dbReference type="SUPFAM" id="SSF53927">
    <property type="entry name" value="Cytidine deaminase-like"/>
    <property type="match status" value="1"/>
</dbReference>
<evidence type="ECO:0000256" key="5">
    <source>
        <dbReference type="ARBA" id="ARBA00022723"/>
    </source>
</evidence>
<dbReference type="GO" id="GO:0005829">
    <property type="term" value="C:cytosol"/>
    <property type="evidence" value="ECO:0007669"/>
    <property type="project" value="TreeGrafter"/>
</dbReference>
<feature type="binding site" evidence="11">
    <location>
        <begin position="78"/>
        <end position="84"/>
    </location>
    <ligand>
        <name>substrate</name>
    </ligand>
</feature>
<dbReference type="FunFam" id="3.40.140.10:FF:000008">
    <property type="entry name" value="Cytidine deaminase"/>
    <property type="match status" value="1"/>
</dbReference>
<evidence type="ECO:0000256" key="4">
    <source>
        <dbReference type="ARBA" id="ARBA00012783"/>
    </source>
</evidence>
<name>A0A1I8GDB4_9PLAT</name>
<dbReference type="InterPro" id="IPR002125">
    <property type="entry name" value="CMP_dCMP_dom"/>
</dbReference>
<reference evidence="16" key="1">
    <citation type="submission" date="2016-11" db="UniProtKB">
        <authorList>
            <consortium name="WormBaseParasite"/>
        </authorList>
    </citation>
    <scope>IDENTIFICATION</scope>
</reference>
<keyword evidence="7 12" id="KW-0862">Zinc</keyword>
<feature type="domain" description="CMP/dCMP-type deaminase" evidence="14">
    <location>
        <begin position="36"/>
        <end position="167"/>
    </location>
</feature>
<dbReference type="GO" id="GO:0055086">
    <property type="term" value="P:nucleobase-containing small molecule metabolic process"/>
    <property type="evidence" value="ECO:0007669"/>
    <property type="project" value="UniProtKB-ARBA"/>
</dbReference>
<keyword evidence="15" id="KW-1185">Reference proteome</keyword>
<dbReference type="GO" id="GO:0004126">
    <property type="term" value="F:cytidine deaminase activity"/>
    <property type="evidence" value="ECO:0007669"/>
    <property type="project" value="UniProtKB-UniRule"/>
</dbReference>
<dbReference type="Gene3D" id="3.40.140.10">
    <property type="entry name" value="Cytidine Deaminase, domain 2"/>
    <property type="match status" value="1"/>
</dbReference>
<dbReference type="NCBIfam" id="TIGR01354">
    <property type="entry name" value="cyt_deam_tetra"/>
    <property type="match status" value="1"/>
</dbReference>
<dbReference type="GO" id="GO:0072527">
    <property type="term" value="P:pyrimidine-containing compound metabolic process"/>
    <property type="evidence" value="ECO:0007669"/>
    <property type="project" value="UniProtKB-ARBA"/>
</dbReference>
<dbReference type="NCBIfam" id="NF004064">
    <property type="entry name" value="PRK05578.1"/>
    <property type="match status" value="1"/>
</dbReference>
<evidence type="ECO:0000256" key="3">
    <source>
        <dbReference type="ARBA" id="ARBA00006576"/>
    </source>
</evidence>
<keyword evidence="6 13" id="KW-0378">Hydrolase</keyword>
<organism evidence="15 16">
    <name type="scientific">Macrostomum lignano</name>
    <dbReference type="NCBI Taxonomy" id="282301"/>
    <lineage>
        <taxon>Eukaryota</taxon>
        <taxon>Metazoa</taxon>
        <taxon>Spiralia</taxon>
        <taxon>Lophotrochozoa</taxon>
        <taxon>Platyhelminthes</taxon>
        <taxon>Rhabditophora</taxon>
        <taxon>Macrostomorpha</taxon>
        <taxon>Macrostomida</taxon>
        <taxon>Macrostomidae</taxon>
        <taxon>Macrostomum</taxon>
    </lineage>
</organism>
<evidence type="ECO:0000256" key="10">
    <source>
        <dbReference type="PIRSR" id="PIRSR606262-1"/>
    </source>
</evidence>
<evidence type="ECO:0000256" key="8">
    <source>
        <dbReference type="ARBA" id="ARBA00032005"/>
    </source>
</evidence>